<dbReference type="SUPFAM" id="SSF103473">
    <property type="entry name" value="MFS general substrate transporter"/>
    <property type="match status" value="1"/>
</dbReference>
<keyword evidence="4" id="KW-0479">Metal-binding</keyword>
<dbReference type="InterPro" id="IPR035810">
    <property type="entry name" value="PEBP_euk"/>
</dbReference>
<dbReference type="EMBL" id="JBFTWV010000005">
    <property type="protein sequence ID" value="KAL2799927.1"/>
    <property type="molecule type" value="Genomic_DNA"/>
</dbReference>
<dbReference type="InterPro" id="IPR008914">
    <property type="entry name" value="PEBP"/>
</dbReference>
<comment type="subcellular location">
    <subcellularLocation>
        <location evidence="1">Membrane</location>
        <topology evidence="1">Multi-pass membrane protein</topology>
    </subcellularLocation>
</comment>
<keyword evidence="6 9" id="KW-1133">Transmembrane helix</keyword>
<reference evidence="12 13" key="1">
    <citation type="submission" date="2024-07" db="EMBL/GenBank/DDBJ databases">
        <title>Section-level genome sequencing and comparative genomics of Aspergillus sections Usti and Cavernicolus.</title>
        <authorList>
            <consortium name="Lawrence Berkeley National Laboratory"/>
            <person name="Nybo J.L."/>
            <person name="Vesth T.C."/>
            <person name="Theobald S."/>
            <person name="Frisvad J.C."/>
            <person name="Larsen T.O."/>
            <person name="Kjaerboelling I."/>
            <person name="Rothschild-Mancinelli K."/>
            <person name="Lyhne E.K."/>
            <person name="Kogle M.E."/>
            <person name="Barry K."/>
            <person name="Clum A."/>
            <person name="Na H."/>
            <person name="Ledsgaard L."/>
            <person name="Lin J."/>
            <person name="Lipzen A."/>
            <person name="Kuo A."/>
            <person name="Riley R."/>
            <person name="Mondo S."/>
            <person name="Labutti K."/>
            <person name="Haridas S."/>
            <person name="Pangalinan J."/>
            <person name="Salamov A.A."/>
            <person name="Simmons B.A."/>
            <person name="Magnuson J.K."/>
            <person name="Chen J."/>
            <person name="Drula E."/>
            <person name="Henrissat B."/>
            <person name="Wiebenga A."/>
            <person name="Lubbers R.J."/>
            <person name="Gomes A.C."/>
            <person name="Makela M.R."/>
            <person name="Stajich J."/>
            <person name="Grigoriev I.V."/>
            <person name="Mortensen U.H."/>
            <person name="De Vries R.P."/>
            <person name="Baker S.E."/>
            <person name="Andersen M.R."/>
        </authorList>
    </citation>
    <scope>NUCLEOTIDE SEQUENCE [LARGE SCALE GENOMIC DNA]</scope>
    <source>
        <strain evidence="12 13">CBS 209.92</strain>
    </source>
</reference>
<dbReference type="Pfam" id="PF01161">
    <property type="entry name" value="PBP"/>
    <property type="match status" value="1"/>
</dbReference>
<feature type="transmembrane region" description="Helical" evidence="9">
    <location>
        <begin position="635"/>
        <end position="656"/>
    </location>
</feature>
<feature type="transmembrane region" description="Helical" evidence="9">
    <location>
        <begin position="605"/>
        <end position="623"/>
    </location>
</feature>
<feature type="domain" description="Major facilitator superfamily (MFS) profile" evidence="10">
    <location>
        <begin position="540"/>
        <end position="972"/>
    </location>
</feature>
<dbReference type="InterPro" id="IPR011701">
    <property type="entry name" value="MFS"/>
</dbReference>
<feature type="transmembrane region" description="Helical" evidence="9">
    <location>
        <begin position="480"/>
        <end position="502"/>
    </location>
</feature>
<dbReference type="PANTHER" id="PTHR23502">
    <property type="entry name" value="MAJOR FACILITATOR SUPERFAMILY"/>
    <property type="match status" value="1"/>
</dbReference>
<evidence type="ECO:0000256" key="2">
    <source>
        <dbReference type="ARBA" id="ARBA00005495"/>
    </source>
</evidence>
<feature type="transmembrane region" description="Helical" evidence="9">
    <location>
        <begin position="888"/>
        <end position="914"/>
    </location>
</feature>
<evidence type="ECO:0000256" key="3">
    <source>
        <dbReference type="ARBA" id="ARBA00022692"/>
    </source>
</evidence>
<dbReference type="Gene3D" id="1.20.1250.20">
    <property type="entry name" value="MFS general substrate transporter like domains"/>
    <property type="match status" value="1"/>
</dbReference>
<evidence type="ECO:0000256" key="5">
    <source>
        <dbReference type="ARBA" id="ARBA00022833"/>
    </source>
</evidence>
<dbReference type="InterPro" id="IPR011057">
    <property type="entry name" value="Mss4-like_sf"/>
</dbReference>
<feature type="transmembrane region" description="Helical" evidence="9">
    <location>
        <begin position="539"/>
        <end position="559"/>
    </location>
</feature>
<evidence type="ECO:0000256" key="7">
    <source>
        <dbReference type="ARBA" id="ARBA00023136"/>
    </source>
</evidence>
<evidence type="ECO:0000256" key="6">
    <source>
        <dbReference type="ARBA" id="ARBA00022989"/>
    </source>
</evidence>
<evidence type="ECO:0000256" key="9">
    <source>
        <dbReference type="SAM" id="Phobius"/>
    </source>
</evidence>
<feature type="transmembrane region" description="Helical" evidence="9">
    <location>
        <begin position="949"/>
        <end position="968"/>
    </location>
</feature>
<keyword evidence="7 9" id="KW-0472">Membrane</keyword>
<sequence>MPLTGHCLCGAVTYEAGVDQPLITAYDHCDDCQRQTGSTYSLVAVVPKDSLTIKGPTKSWAGVGSSGKAVHRIFCSECGSPIAHDPEAAPPIIALKAGTLDTEIKKKLKPDTEIWTMSSGTLLVTDSRTNKQYEIPIKHNAVLARDFKNQMSGGLRLHDPGLLNTTVVETGISFSDHEGGLILFRGYSLKEMWNSDFEDMLHLLVWGSYPTAAQRERLRQDLASNMLAVPDSVQNAIHAMPATTPSLPLMITGLSAYLATMPHSIPASKGPKLYQGNAEDVDLAILRAVAGYAVVFGTVASHRKGLKFSPPTLENTYCQSLFVMSGLVDPTTGFPNPSKVSCFRRFAMLNSEHGMALAVFSALVTASALADPISCLITSVASAWGPLHFGATEVGYHALQEIGTVDRIPAFLDEVKKRHRKLFGYGHRLYKGMDPRVRPIQCILNDLPATNLLKLAEAIEQAASKDDYFRRRNLYPNADFYGHFVFTGIGFELEMLPAAMLAQRIIGIMAHWREYMQTTPLLPFKQRPYSIFTSSQKRLIILTAAVASSFSPLSANIYYPGLNALGADLHVSSAEINLTITTYMLAQALSPTFTTSFADTSGRRTAYLLCFTIYIAANILLALQHSYPTLLGLRALQSTGISGTVALASAVAADIITPDERGMYMGFTSLGNILAPSLGPILGGVICEYTGWRGVFWFLAIAAGIVGVGMVMWFPETCRRVVGDGSGFDISSSPETKRATFNPLASLCILFHLPTVLILLSNALVFASYYAVMAGIPSLFNEMYGLSGLGIGLVFIPAGLGSLASSMLNGVLVDWNYRRVRRRFERIRGTGKPDVDDGGLKMEFEAEVAEESMFPIEQARLQVGGPMTLLCTIALLLYALLLPKAPPLSVSLVLIFLVSFTITASYNVMNVLLVDLYYNTPASVMATNNLVRCLFGAISTALVQPCIHWFGVGATYAVVASVVGVVCFRKGIEMILYVLLQLCFLLLRCSHAATLHGPLPLDLPILHLRYPHTPWVFPGDTLPMRHTHPLPQISRLGLDQRWTYLLTFMDLDVQYGDTYTVILHWYQPNMRVSHRENFWLEPAGSHTDDSEWVMPPPGLVNSTSGAEYIAPQPPPHSHHRYVYLLFRQPKGYKFPDCFGHIFPKTVEARAGFDLQQFTDVAGLQFPVAGNYFYVDNSDDGKLLCRWDRAMSSRKGNTIRRTPNGPRLSRYSGN</sequence>
<dbReference type="SUPFAM" id="SSF51316">
    <property type="entry name" value="Mss4-like"/>
    <property type="match status" value="1"/>
</dbReference>
<dbReference type="CDD" id="cd00866">
    <property type="entry name" value="PEBP_euk"/>
    <property type="match status" value="1"/>
</dbReference>
<dbReference type="SUPFAM" id="SSF48256">
    <property type="entry name" value="Citrate synthase"/>
    <property type="match status" value="1"/>
</dbReference>
<dbReference type="InterPro" id="IPR020846">
    <property type="entry name" value="MFS_dom"/>
</dbReference>
<dbReference type="Gene3D" id="3.90.1590.10">
    <property type="entry name" value="glutathione-dependent formaldehyde- activating enzyme (gfa)"/>
    <property type="match status" value="1"/>
</dbReference>
<keyword evidence="8" id="KW-0808">Transferase</keyword>
<feature type="transmembrane region" description="Helical" evidence="9">
    <location>
        <begin position="695"/>
        <end position="714"/>
    </location>
</feature>
<feature type="domain" description="CENP-V/GFA" evidence="11">
    <location>
        <begin position="3"/>
        <end position="116"/>
    </location>
</feature>
<dbReference type="InterPro" id="IPR036259">
    <property type="entry name" value="MFS_trans_sf"/>
</dbReference>
<dbReference type="PROSITE" id="PS51891">
    <property type="entry name" value="CENP_V_GFA"/>
    <property type="match status" value="1"/>
</dbReference>
<name>A0ABR4GLJ8_9EURO</name>
<protein>
    <recommendedName>
        <fullName evidence="8">Citrate synthase</fullName>
    </recommendedName>
</protein>
<feature type="transmembrane region" description="Helical" evidence="9">
    <location>
        <begin position="579"/>
        <end position="598"/>
    </location>
</feature>
<dbReference type="Pfam" id="PF00285">
    <property type="entry name" value="Citrate_synt"/>
    <property type="match status" value="1"/>
</dbReference>
<dbReference type="InterPro" id="IPR036969">
    <property type="entry name" value="Citrate_synthase_sf"/>
</dbReference>
<evidence type="ECO:0000256" key="1">
    <source>
        <dbReference type="ARBA" id="ARBA00004141"/>
    </source>
</evidence>
<dbReference type="InterPro" id="IPR016143">
    <property type="entry name" value="Citrate_synth-like_sm_a-sub"/>
</dbReference>
<evidence type="ECO:0000259" key="10">
    <source>
        <dbReference type="PROSITE" id="PS50850"/>
    </source>
</evidence>
<evidence type="ECO:0000259" key="11">
    <source>
        <dbReference type="PROSITE" id="PS51891"/>
    </source>
</evidence>
<evidence type="ECO:0000313" key="12">
    <source>
        <dbReference type="EMBL" id="KAL2799927.1"/>
    </source>
</evidence>
<feature type="transmembrane region" description="Helical" evidence="9">
    <location>
        <begin position="863"/>
        <end position="882"/>
    </location>
</feature>
<dbReference type="InterPro" id="IPR036610">
    <property type="entry name" value="PEBP-like_sf"/>
</dbReference>
<dbReference type="InterPro" id="IPR002020">
    <property type="entry name" value="Citrate_synthase"/>
</dbReference>
<dbReference type="PRINTS" id="PR00143">
    <property type="entry name" value="CITRTSNTHASE"/>
</dbReference>
<dbReference type="Gene3D" id="3.90.280.10">
    <property type="entry name" value="PEBP-like"/>
    <property type="match status" value="1"/>
</dbReference>
<keyword evidence="13" id="KW-1185">Reference proteome</keyword>
<comment type="caution">
    <text evidence="12">The sequence shown here is derived from an EMBL/GenBank/DDBJ whole genome shotgun (WGS) entry which is preliminary data.</text>
</comment>
<keyword evidence="5" id="KW-0862">Zinc</keyword>
<feature type="transmembrane region" description="Helical" evidence="9">
    <location>
        <begin position="926"/>
        <end position="943"/>
    </location>
</feature>
<dbReference type="Pfam" id="PF04828">
    <property type="entry name" value="GFA"/>
    <property type="match status" value="1"/>
</dbReference>
<feature type="transmembrane region" description="Helical" evidence="9">
    <location>
        <begin position="975"/>
        <end position="993"/>
    </location>
</feature>
<comment type="similarity">
    <text evidence="2">Belongs to the Gfa family.</text>
</comment>
<dbReference type="PANTHER" id="PTHR23502:SF144">
    <property type="entry name" value="MAJOR FACILITATOR SUPERFAMILY (MFS) PROFILE DOMAIN-CONTAINING PROTEIN"/>
    <property type="match status" value="1"/>
</dbReference>
<feature type="transmembrane region" description="Helical" evidence="9">
    <location>
        <begin position="747"/>
        <end position="771"/>
    </location>
</feature>
<evidence type="ECO:0000256" key="4">
    <source>
        <dbReference type="ARBA" id="ARBA00022723"/>
    </source>
</evidence>
<dbReference type="InterPro" id="IPR006913">
    <property type="entry name" value="CENP-V/GFA"/>
</dbReference>
<proteinExistence type="inferred from homology"/>
<keyword evidence="3 9" id="KW-0812">Transmembrane</keyword>
<feature type="transmembrane region" description="Helical" evidence="9">
    <location>
        <begin position="663"/>
        <end position="683"/>
    </location>
</feature>
<dbReference type="Gene3D" id="1.10.230.10">
    <property type="entry name" value="Cytochrome P450-Terp, domain 2"/>
    <property type="match status" value="1"/>
</dbReference>
<organism evidence="12 13">
    <name type="scientific">Aspergillus keveii</name>
    <dbReference type="NCBI Taxonomy" id="714993"/>
    <lineage>
        <taxon>Eukaryota</taxon>
        <taxon>Fungi</taxon>
        <taxon>Dikarya</taxon>
        <taxon>Ascomycota</taxon>
        <taxon>Pezizomycotina</taxon>
        <taxon>Eurotiomycetes</taxon>
        <taxon>Eurotiomycetidae</taxon>
        <taxon>Eurotiales</taxon>
        <taxon>Aspergillaceae</taxon>
        <taxon>Aspergillus</taxon>
        <taxon>Aspergillus subgen. Nidulantes</taxon>
    </lineage>
</organism>
<dbReference type="Gene3D" id="1.10.580.10">
    <property type="entry name" value="Citrate Synthase, domain 1"/>
    <property type="match status" value="1"/>
</dbReference>
<evidence type="ECO:0000313" key="13">
    <source>
        <dbReference type="Proteomes" id="UP001610563"/>
    </source>
</evidence>
<feature type="transmembrane region" description="Helical" evidence="9">
    <location>
        <begin position="791"/>
        <end position="813"/>
    </location>
</feature>
<dbReference type="PROSITE" id="PS50850">
    <property type="entry name" value="MFS"/>
    <property type="match status" value="1"/>
</dbReference>
<comment type="similarity">
    <text evidence="8">Belongs to the citrate synthase family.</text>
</comment>
<dbReference type="InterPro" id="IPR016142">
    <property type="entry name" value="Citrate_synth-like_lrg_a-sub"/>
</dbReference>
<dbReference type="SUPFAM" id="SSF49777">
    <property type="entry name" value="PEBP-like"/>
    <property type="match status" value="1"/>
</dbReference>
<gene>
    <name evidence="12" type="ORF">BJX66DRAFT_321801</name>
</gene>
<dbReference type="Proteomes" id="UP001610563">
    <property type="component" value="Unassembled WGS sequence"/>
</dbReference>
<evidence type="ECO:0000256" key="8">
    <source>
        <dbReference type="RuleBase" id="RU000441"/>
    </source>
</evidence>
<dbReference type="Pfam" id="PF07690">
    <property type="entry name" value="MFS_1"/>
    <property type="match status" value="1"/>
</dbReference>
<accession>A0ABR4GLJ8</accession>